<dbReference type="InterPro" id="IPR001129">
    <property type="entry name" value="Membr-assoc_MAPEG"/>
</dbReference>
<evidence type="ECO:0000256" key="2">
    <source>
        <dbReference type="ARBA" id="ARBA00022692"/>
    </source>
</evidence>
<evidence type="ECO:0000313" key="6">
    <source>
        <dbReference type="Proteomes" id="UP000054342"/>
    </source>
</evidence>
<organism evidence="5 6">
    <name type="scientific">Exophiala xenobiotica</name>
    <dbReference type="NCBI Taxonomy" id="348802"/>
    <lineage>
        <taxon>Eukaryota</taxon>
        <taxon>Fungi</taxon>
        <taxon>Dikarya</taxon>
        <taxon>Ascomycota</taxon>
        <taxon>Pezizomycotina</taxon>
        <taxon>Eurotiomycetes</taxon>
        <taxon>Chaetothyriomycetidae</taxon>
        <taxon>Chaetothyriales</taxon>
        <taxon>Herpotrichiellaceae</taxon>
        <taxon>Exophiala</taxon>
    </lineage>
</organism>
<dbReference type="OrthoDB" id="2122304at2759"/>
<evidence type="ECO:0000256" key="3">
    <source>
        <dbReference type="ARBA" id="ARBA00022989"/>
    </source>
</evidence>
<dbReference type="GO" id="GO:0016020">
    <property type="term" value="C:membrane"/>
    <property type="evidence" value="ECO:0007669"/>
    <property type="project" value="UniProtKB-SubCell"/>
</dbReference>
<dbReference type="Proteomes" id="UP000054342">
    <property type="component" value="Unassembled WGS sequence"/>
</dbReference>
<protein>
    <submittedName>
        <fullName evidence="5">Uncharacterized protein</fullName>
    </submittedName>
</protein>
<dbReference type="SUPFAM" id="SSF161084">
    <property type="entry name" value="MAPEG domain-like"/>
    <property type="match status" value="1"/>
</dbReference>
<reference evidence="5 6" key="1">
    <citation type="submission" date="2015-01" db="EMBL/GenBank/DDBJ databases">
        <title>The Genome Sequence of Exophiala xenobiotica CBS118157.</title>
        <authorList>
            <consortium name="The Broad Institute Genomics Platform"/>
            <person name="Cuomo C."/>
            <person name="de Hoog S."/>
            <person name="Gorbushina A."/>
            <person name="Stielow B."/>
            <person name="Teixiera M."/>
            <person name="Abouelleil A."/>
            <person name="Chapman S.B."/>
            <person name="Priest M."/>
            <person name="Young S.K."/>
            <person name="Wortman J."/>
            <person name="Nusbaum C."/>
            <person name="Birren B."/>
        </authorList>
    </citation>
    <scope>NUCLEOTIDE SEQUENCE [LARGE SCALE GENOMIC DNA]</scope>
    <source>
        <strain evidence="5 6">CBS 118157</strain>
    </source>
</reference>
<dbReference type="Gene3D" id="1.20.120.550">
    <property type="entry name" value="Membrane associated eicosanoid/glutathione metabolism-like domain"/>
    <property type="match status" value="1"/>
</dbReference>
<dbReference type="PANTHER" id="PTHR35371">
    <property type="entry name" value="INNER MEMBRANE PROTEIN"/>
    <property type="match status" value="1"/>
</dbReference>
<dbReference type="GeneID" id="25330069"/>
<evidence type="ECO:0000256" key="4">
    <source>
        <dbReference type="ARBA" id="ARBA00023136"/>
    </source>
</evidence>
<keyword evidence="3" id="KW-1133">Transmembrane helix</keyword>
<dbReference type="PANTHER" id="PTHR35371:SF2">
    <property type="entry name" value="MAPEG FAMILY PROTEIN"/>
    <property type="match status" value="1"/>
</dbReference>
<sequence length="171" mass="19050">MSSLAAMLGLKSNGLLATPPNNAPYHAIFNFLFAYVFLSSRFLKNTYGLDHNVNPREDVSRFGERAVQEGKITRAQLNLLKRNEAAHANAMEHFPMFIGSALFATVAKVPTETINKACLVYSASRLVYAAAYLTTDKHKLSYIRSLAWWASSFTCMYLLWQSGKTMNASLA</sequence>
<accession>A0A0D2BJD7</accession>
<keyword evidence="4" id="KW-0472">Membrane</keyword>
<gene>
    <name evidence="5" type="ORF">PV05_08161</name>
</gene>
<evidence type="ECO:0000256" key="1">
    <source>
        <dbReference type="ARBA" id="ARBA00004370"/>
    </source>
</evidence>
<proteinExistence type="predicted"/>
<dbReference type="AlphaFoldDB" id="A0A0D2BJD7"/>
<dbReference type="EMBL" id="KN847321">
    <property type="protein sequence ID" value="KIW52531.1"/>
    <property type="molecule type" value="Genomic_DNA"/>
</dbReference>
<keyword evidence="6" id="KW-1185">Reference proteome</keyword>
<keyword evidence="2" id="KW-0812">Transmembrane</keyword>
<evidence type="ECO:0000313" key="5">
    <source>
        <dbReference type="EMBL" id="KIW52531.1"/>
    </source>
</evidence>
<comment type="subcellular location">
    <subcellularLocation>
        <location evidence="1">Membrane</location>
    </subcellularLocation>
</comment>
<name>A0A0D2BJD7_9EURO</name>
<dbReference type="Pfam" id="PF01124">
    <property type="entry name" value="MAPEG"/>
    <property type="match status" value="1"/>
</dbReference>
<dbReference type="HOGENOM" id="CLU_110778_4_0_1"/>
<dbReference type="RefSeq" id="XP_013313115.1">
    <property type="nucleotide sequence ID" value="XM_013457661.1"/>
</dbReference>
<dbReference type="InterPro" id="IPR023352">
    <property type="entry name" value="MAPEG-like_dom_sf"/>
</dbReference>